<evidence type="ECO:0000256" key="3">
    <source>
        <dbReference type="PROSITE-ProRule" id="PRU00339"/>
    </source>
</evidence>
<dbReference type="PROSITE" id="PS50293">
    <property type="entry name" value="TPR_REGION"/>
    <property type="match status" value="2"/>
</dbReference>
<dbReference type="Pfam" id="PF13414">
    <property type="entry name" value="TPR_11"/>
    <property type="match status" value="1"/>
</dbReference>
<accession>A0A8S1QI57</accession>
<evidence type="ECO:0000256" key="2">
    <source>
        <dbReference type="ARBA" id="ARBA00022803"/>
    </source>
</evidence>
<sequence length="461" mass="54140">MPYSNRKPKNFEHAILFSEQGQKEKALLDYNTAIKLNPNDAEVYYNRAILFSEQGQKEKALLDYNMAIRLNPNDAEVFINRGNLFYQQGEKEKAIQDYNKALVLQPDQPLCLTNLGILILKANNLIKQKYIQQELKNYQIRLIHKHFNGIQLILILHILRKNLSYLDKFKFRQYLSKGFPIQKTNQLKEQTQIVVNQLLQDIKPIDTQLNKNQQIFNNNIFKIIEQLQIRMATLEINVNSLLQQDNFRVSESLKQLNKNQLMYFNALTWRLLNYLQAMQQISTNLFQINKNATIESKSLQTLNVFQKILNKTHRFQEDYLLLGMLLTQLMLLSILDQNLIKSINLLKDQKNQIIFQNVVLELSKNQSNNLFDKPKSSFRKFADQLLQEEDKQFRDNIYWAAGSEDALIILNYLEVNSDRIVNELLSKNVILRQIIVKAIKEQNESSNKLKVADKGSLRIYQ</sequence>
<keyword evidence="5" id="KW-1185">Reference proteome</keyword>
<evidence type="ECO:0000256" key="1">
    <source>
        <dbReference type="ARBA" id="ARBA00022737"/>
    </source>
</evidence>
<keyword evidence="1" id="KW-0677">Repeat</keyword>
<dbReference type="PANTHER" id="PTHR44858:SF1">
    <property type="entry name" value="UDP-N-ACETYLGLUCOSAMINE--PEPTIDE N-ACETYLGLUCOSAMINYLTRANSFERASE SPINDLY-RELATED"/>
    <property type="match status" value="1"/>
</dbReference>
<dbReference type="InterPro" id="IPR019734">
    <property type="entry name" value="TPR_rpt"/>
</dbReference>
<dbReference type="SMART" id="SM00028">
    <property type="entry name" value="TPR"/>
    <property type="match status" value="3"/>
</dbReference>
<dbReference type="PANTHER" id="PTHR44858">
    <property type="entry name" value="TETRATRICOPEPTIDE REPEAT PROTEIN 6"/>
    <property type="match status" value="1"/>
</dbReference>
<reference evidence="4" key="1">
    <citation type="submission" date="2021-01" db="EMBL/GenBank/DDBJ databases">
        <authorList>
            <consortium name="Genoscope - CEA"/>
            <person name="William W."/>
        </authorList>
    </citation>
    <scope>NUCLEOTIDE SEQUENCE</scope>
</reference>
<dbReference type="AlphaFoldDB" id="A0A8S1QI57"/>
<dbReference type="PROSITE" id="PS50005">
    <property type="entry name" value="TPR"/>
    <property type="match status" value="3"/>
</dbReference>
<evidence type="ECO:0000313" key="5">
    <source>
        <dbReference type="Proteomes" id="UP000688137"/>
    </source>
</evidence>
<comment type="caution">
    <text evidence="4">The sequence shown here is derived from an EMBL/GenBank/DDBJ whole genome shotgun (WGS) entry which is preliminary data.</text>
</comment>
<feature type="repeat" description="TPR" evidence="3">
    <location>
        <begin position="41"/>
        <end position="74"/>
    </location>
</feature>
<gene>
    <name evidence="4" type="ORF">PPRIM_AZ9-3.1.T1590002</name>
</gene>
<evidence type="ECO:0008006" key="6">
    <source>
        <dbReference type="Google" id="ProtNLM"/>
    </source>
</evidence>
<evidence type="ECO:0000313" key="4">
    <source>
        <dbReference type="EMBL" id="CAD8114220.1"/>
    </source>
</evidence>
<organism evidence="4 5">
    <name type="scientific">Paramecium primaurelia</name>
    <dbReference type="NCBI Taxonomy" id="5886"/>
    <lineage>
        <taxon>Eukaryota</taxon>
        <taxon>Sar</taxon>
        <taxon>Alveolata</taxon>
        <taxon>Ciliophora</taxon>
        <taxon>Intramacronucleata</taxon>
        <taxon>Oligohymenophorea</taxon>
        <taxon>Peniculida</taxon>
        <taxon>Parameciidae</taxon>
        <taxon>Paramecium</taxon>
    </lineage>
</organism>
<proteinExistence type="predicted"/>
<name>A0A8S1QI57_PARPR</name>
<dbReference type="InterPro" id="IPR050498">
    <property type="entry name" value="Ycf3"/>
</dbReference>
<keyword evidence="2 3" id="KW-0802">TPR repeat</keyword>
<dbReference type="Pfam" id="PF00515">
    <property type="entry name" value="TPR_1"/>
    <property type="match status" value="1"/>
</dbReference>
<protein>
    <recommendedName>
        <fullName evidence="6">Tetratricopeptide repeat protein</fullName>
    </recommendedName>
</protein>
<dbReference type="EMBL" id="CAJJDM010000164">
    <property type="protein sequence ID" value="CAD8114220.1"/>
    <property type="molecule type" value="Genomic_DNA"/>
</dbReference>
<dbReference type="Proteomes" id="UP000688137">
    <property type="component" value="Unassembled WGS sequence"/>
</dbReference>
<feature type="repeat" description="TPR" evidence="3">
    <location>
        <begin position="7"/>
        <end position="40"/>
    </location>
</feature>
<feature type="repeat" description="TPR" evidence="3">
    <location>
        <begin position="75"/>
        <end position="108"/>
    </location>
</feature>